<sequence>MAGMARDFTVGDTKTGKNGITQVGIGNTINFADPTQKQRHIQKWYAWWLFESQEPSVRSQPQVLKEKGTAAAGTGSWLTQNLLPEWLRSGEDALWIHGNVIFSFDAQYQDSPEFFCRTCLACLYALSPTPVRIETAYENYLNAMQISGIDDLVLNVLEDVATGIRAQEAKPLEIVIVIDAVDETKSSKQQAFLRYLNRLIGSNRQDRLVRFRSILFSRDSQIIRHFCGSGRGWRKEEIPPLALKEDILKAVSSRLADDYNFQNWKVDDRNDLAARIATRANGMFRLAALYVEHLIMIDRRKIPASQLKTILADLPGALYPFYDRIFWQIQTPNIRQHSFNSMRWICYSARPLTLRELAAACAISGLPDGYDCDNDLDAVDLVKYLSGLIHISPPLPGDGNNIRAEAHSITIAHFSVEEYLKAHVHANFGLDTKFYDRSAGNLLLAQACITYAAQEHFNESMYSQNDRAGSLRGYVINFWAHHLAAHVQSRAAEQTLHQRLSIVAFALRIKNACMYRDVELYEDAGGLQKEVEKLICSVIHQRHYLDLLQVLLSKPHPTENIPFGQLDSGQLRLLLLRPALAPEAPIQCELVVDWLENKPKYQFLSYLWGDASLRDSIILSDLKYTVTRSLYKALLGLRHKSTPGVLWVDQVCINQQDVYEKNHQVARLSSTAADASAVYCWFGNVEAEELARDRSEIFRDPLWTRAWVMQEMILARENSCIVKGQSLDWLDVVHMAKDWVHVFHGDDVRAEWVQKGEGARNMLLVQETRESRNGGRTKLKLEELVYRFRATKSQIALDKVFAFVGLASDDPSAEGLVDYTLDLFELYARFGQRSILGSQCLDILSINNNRIMYDAAGGVSWSPCWHEYIEEHPLAPGIFDPGQPQLFRASRELFITPSSFDPLTMKAILIDTVHAVDHITTFLQFKAWETRRSVWSSSIESEDLGLIVRTALEGRVIDQQLKTFRRIDESDIESAKDFAGKCRTWKALMFLPRTKVRRNRQFCRTERGLIANVPLMTMPGDIVVLFPNAKTPHILRPAPLPSIIQCPSGTLPVNCMFVGECYVDGYMNGEAEDECEAGKLFRY</sequence>
<evidence type="ECO:0000259" key="1">
    <source>
        <dbReference type="Pfam" id="PF06985"/>
    </source>
</evidence>
<name>A0A8H4RSS7_9HELO</name>
<dbReference type="AlphaFoldDB" id="A0A8H4RSS7"/>
<dbReference type="InterPro" id="IPR010730">
    <property type="entry name" value="HET"/>
</dbReference>
<dbReference type="Pfam" id="PF06985">
    <property type="entry name" value="HET"/>
    <property type="match status" value="1"/>
</dbReference>
<dbReference type="OrthoDB" id="1577640at2759"/>
<dbReference type="PANTHER" id="PTHR24148">
    <property type="entry name" value="ANKYRIN REPEAT DOMAIN-CONTAINING PROTEIN 39 HOMOLOG-RELATED"/>
    <property type="match status" value="1"/>
</dbReference>
<gene>
    <name evidence="2" type="ORF">G7Y89_g4280</name>
</gene>
<evidence type="ECO:0000313" key="3">
    <source>
        <dbReference type="Proteomes" id="UP000566819"/>
    </source>
</evidence>
<dbReference type="EMBL" id="JAAMPI010000228">
    <property type="protein sequence ID" value="KAF4633832.1"/>
    <property type="molecule type" value="Genomic_DNA"/>
</dbReference>
<reference evidence="2 3" key="1">
    <citation type="submission" date="2020-03" db="EMBL/GenBank/DDBJ databases">
        <title>Draft Genome Sequence of Cudoniella acicularis.</title>
        <authorList>
            <person name="Buettner E."/>
            <person name="Kellner H."/>
        </authorList>
    </citation>
    <scope>NUCLEOTIDE SEQUENCE [LARGE SCALE GENOMIC DNA]</scope>
    <source>
        <strain evidence="2 3">DSM 108380</strain>
    </source>
</reference>
<dbReference type="Pfam" id="PF26639">
    <property type="entry name" value="Het-6_barrel"/>
    <property type="match status" value="1"/>
</dbReference>
<keyword evidence="3" id="KW-1185">Reference proteome</keyword>
<dbReference type="InterPro" id="IPR052895">
    <property type="entry name" value="HetReg/Transcr_Mod"/>
</dbReference>
<organism evidence="2 3">
    <name type="scientific">Cudoniella acicularis</name>
    <dbReference type="NCBI Taxonomy" id="354080"/>
    <lineage>
        <taxon>Eukaryota</taxon>
        <taxon>Fungi</taxon>
        <taxon>Dikarya</taxon>
        <taxon>Ascomycota</taxon>
        <taxon>Pezizomycotina</taxon>
        <taxon>Leotiomycetes</taxon>
        <taxon>Helotiales</taxon>
        <taxon>Tricladiaceae</taxon>
        <taxon>Cudoniella</taxon>
    </lineage>
</organism>
<dbReference type="Proteomes" id="UP000566819">
    <property type="component" value="Unassembled WGS sequence"/>
</dbReference>
<protein>
    <recommendedName>
        <fullName evidence="1">Heterokaryon incompatibility domain-containing protein</fullName>
    </recommendedName>
</protein>
<accession>A0A8H4RSS7</accession>
<proteinExistence type="predicted"/>
<evidence type="ECO:0000313" key="2">
    <source>
        <dbReference type="EMBL" id="KAF4633832.1"/>
    </source>
</evidence>
<comment type="caution">
    <text evidence="2">The sequence shown here is derived from an EMBL/GenBank/DDBJ whole genome shotgun (WGS) entry which is preliminary data.</text>
</comment>
<feature type="domain" description="Heterokaryon incompatibility" evidence="1">
    <location>
        <begin position="601"/>
        <end position="690"/>
    </location>
</feature>
<dbReference type="PANTHER" id="PTHR24148:SF73">
    <property type="entry name" value="HET DOMAIN PROTEIN (AFU_ORTHOLOGUE AFUA_8G01020)"/>
    <property type="match status" value="1"/>
</dbReference>